<dbReference type="InterPro" id="IPR001394">
    <property type="entry name" value="Peptidase_C19_UCH"/>
</dbReference>
<keyword evidence="4" id="KW-1185">Reference proteome</keyword>
<dbReference type="RefSeq" id="XP_056790244.1">
    <property type="nucleotide sequence ID" value="XM_056935050.1"/>
</dbReference>
<dbReference type="Gene3D" id="3.90.70.10">
    <property type="entry name" value="Cysteine proteinases"/>
    <property type="match status" value="1"/>
</dbReference>
<sequence length="2549" mass="285949">MAQPPPASTSTPPDAPLNDSMQPLNESMEDSNPERKQKRPRLDSGSGLSPSISRNLDGASATIAAATPSVLPAPVTSAALADKMDTNPDHTRPAKVTINVKSPLSDKSPSPDTDTETTMRGTPPISEIIPARPDPSELHTTPSDVISISSSPAQSPVIQAEDPEDMDENWRPLEEAIQDDDVVQLQSLIPTLVESFPQVRENASPLENMHRIVAMIQKEKALKTICFRLKLTHVKKGDPRDVDALSAVKIWTDDCVKHLDDLGLQEFGEAQEFWQVFPDVAECVLRRVHELFIDDGTGSSPWLCLEQFFLNYVQIALHVTRLDTRLLEHYLEDPELPVQEGICKDYLQTLTSVFSWIKTPFYRALARKNPANTREMLLHIRSKSLELPMDTAKVLSEWSALALEVIPRNPALVGVLLQVLAIANTLVDGHLERKRDTGVEGSDAQLPQTTALRTLYDMVRLVDVKYQDWISKKAAFATSDLSEQFLRAISHHYKQHCARDIDFVQQLSEDLAIALPEEASLADKSLIIFWMWKFAVLEKHITEGRMELRVHGVETMQSDLVHVWGTSIQSNPDGVNLPFVKRLVQFILDHKIVDYLVGVDSHPQLISRSSNIVGFLIVTDTYTNSVTDLIWRTVTESQDTRIVSEVLTMLIRTFAMHVVSAPALLYICQKLLELPLSRFDGSMLEFCNKLLDRMCHGSADSRSSFESVNSIPLNLCVRLVRDSTPSEEISVDQKKILQKFGFQKLIGFVAVGISEADRVAIYERCVQDIAEKNEFTAGSYQILNGLVANHEGQEMLKLAAEFDLTGLVIEDMLSAVNRKNDKLASSTSQLELLSRLSILFRLINMVPDTITPELGMTLWKDIFLSDKYGAEGRHAMWNMLTTALTQATQTNSFLDRCIHEYLPALAPKDLTLETLAFAKQAIIYQVRWNPPTPADEGQVVVIPGMEQIWTFILNALPGTVEVQATEFAVQVYLDHAIISKSPKSAVEATHIALVERCLDQLKAAVSSLKAASDANGDSLMDSDTETGELNSDELRFKRSLCFLHQLLCGLRARPRYSSPRCSPPLVPEQPIKGETLSLSWQSFNGTNSSRVQQLAIGDLSTGFELSERLAALTGFSKFTVIAGGQRLDLVNDAGSTLRDIKAIQAGLLLVKKAPDAKELPRLALGGLPLTSVDSEVLKHFDELYDLLTLNDDLAKDIYEFLITFPPQKRVRNLIKSGDSTVSELFPLETPFVAFYSCSTLARCLLEEGMEETPNPAFVSRSIKLLVSFLIDNKLSDLNALNRNQVYLASAAVGCLVESITISSEVGDEHGVPEADKAALAKRLQHFVEAGRSLADVKSYDMVKVQKLICNSWGVLLEGSFRDPLFWNAVKREVQLAALIQGLLLEEPGQSIRAEISERTRRVCNPKGKTKPVKENGSNKQPMTNPDSPIHIDMLASIWNAFLQSFNLACKYAAHSAEFFKVALWAFRAVVDRSPQDVILSEYMSQWSQMMLSHDTTEFIGREPLDHLVFGMASLLEQCLQYADSTGLKLEALDIAEPIMGKYLLPELANETDDVIVPRTPLMHTETRQKLYNVIGLLCKQNVENIARTMQYLDGVIPRDESYNPTWSQDRNKMIRAYEGYAGLKNLSNTCYLNSLMTQLFMNTEFRKFMLSLNVLEPDESQKLLGETQRLFAWMQDTWMKSVNPDGFVESIRTYDNEAIDVTVQMDVDEFYNLLFDRWEAQVMNPDDKKRFRSFYGGQLVQQIKSKECSHISEREEPFSAIQCDIKGKGSLVESLQAYVEGEIMQGDNKYFCSGCGQHVDAVKRACLKEVPDNLIFHLKRFDFDMVTMMRSKINDEFRFPENIDMTPYKVEHLSDPDAGIEPDVFELVGVLVHTGTAESGHYYSYTRERSGSVGTPRWVEFNDADVSRFDPANIADHCFGGDTHGGGGVQMNKVWNAYMLFYHRVNPEQQAKEEPQVVAPEYPARVPLPTALANHIAMENEIFIRTYCLLEPSYLKLVPELLSCMRRVDIAPEQRHQLQLMGTEIGLDTLEQLIARTKEMAGLFKMYEELSLLVQNPRGALCALEWFSNRPTSMRNVMLRSFHYEVRQKVVSIILIAIRCLKLSLETPDMDEKGRQIRQNRLEGAVESIVAMLVDLWQAVQTVPRAWGEYFDFLVKLTEASEEATKAVLANGMLVRCLEIIWLDPEDRKNLRGRYQGYCRLLEKGRQFPYRNLMALCAALLQRVDFALPPTPSNTSRTTSVDGQISLTLAENRFIKPLEFHKATDNSAVLVFLMKVLQHDYISYYSEAAQAIVASFLACEPEAGFFPHILKTLEVGLRFSPAEHCVPFLDCAIIFCKCAPDEGAILALIDFVAKGLVSLNSCAGNEHLEFFIQLCTASNERLGLDTDWFTVAVQDRIPDFVPPLLIYNHPNVRRRTTEVLQGILFLDCSEGVPAEIQARIANIARELTDACVRCISSVFFEAQIRNVESRIVQPIVATITHCLENYFDESDEDDRQVIQSTNATLLRLQELTIEVPDDLVSESDFASPEEWEATSALASDSDIGVAGSP</sequence>
<evidence type="ECO:0000313" key="3">
    <source>
        <dbReference type="EMBL" id="KAJ5485460.1"/>
    </source>
</evidence>
<reference evidence="3" key="2">
    <citation type="journal article" date="2023" name="IMA Fungus">
        <title>Comparative genomic study of the Penicillium genus elucidates a diverse pangenome and 15 lateral gene transfer events.</title>
        <authorList>
            <person name="Petersen C."/>
            <person name="Sorensen T."/>
            <person name="Nielsen M.R."/>
            <person name="Sondergaard T.E."/>
            <person name="Sorensen J.L."/>
            <person name="Fitzpatrick D.A."/>
            <person name="Frisvad J.C."/>
            <person name="Nielsen K.L."/>
        </authorList>
    </citation>
    <scope>NUCLEOTIDE SEQUENCE</scope>
    <source>
        <strain evidence="3">IBT 30728</strain>
    </source>
</reference>
<name>A0A9X0BVA6_9EURO</name>
<feature type="region of interest" description="Disordered" evidence="1">
    <location>
        <begin position="1404"/>
        <end position="1425"/>
    </location>
</feature>
<feature type="compositionally biased region" description="Basic and acidic residues" evidence="1">
    <location>
        <begin position="82"/>
        <end position="92"/>
    </location>
</feature>
<dbReference type="InterPro" id="IPR028889">
    <property type="entry name" value="USP"/>
</dbReference>
<evidence type="ECO:0000259" key="2">
    <source>
        <dbReference type="PROSITE" id="PS50235"/>
    </source>
</evidence>
<dbReference type="Pfam" id="PF00443">
    <property type="entry name" value="UCH"/>
    <property type="match status" value="1"/>
</dbReference>
<dbReference type="PROSITE" id="PS00973">
    <property type="entry name" value="USP_2"/>
    <property type="match status" value="1"/>
</dbReference>
<gene>
    <name evidence="3" type="ORF">N7539_005448</name>
</gene>
<protein>
    <recommendedName>
        <fullName evidence="2">USP domain-containing protein</fullName>
    </recommendedName>
</protein>
<dbReference type="InterPro" id="IPR038765">
    <property type="entry name" value="Papain-like_cys_pep_sf"/>
</dbReference>
<comment type="caution">
    <text evidence="3">The sequence shown here is derived from an EMBL/GenBank/DDBJ whole genome shotgun (WGS) entry which is preliminary data.</text>
</comment>
<dbReference type="PANTHER" id="PTHR24006:SF827">
    <property type="entry name" value="UBIQUITIN CARBOXYL-TERMINAL HYDROLASE 34"/>
    <property type="match status" value="1"/>
</dbReference>
<reference evidence="3" key="1">
    <citation type="submission" date="2022-12" db="EMBL/GenBank/DDBJ databases">
        <authorList>
            <person name="Petersen C."/>
        </authorList>
    </citation>
    <scope>NUCLEOTIDE SEQUENCE</scope>
    <source>
        <strain evidence="3">IBT 30728</strain>
    </source>
</reference>
<dbReference type="PANTHER" id="PTHR24006">
    <property type="entry name" value="UBIQUITIN CARBOXYL-TERMINAL HYDROLASE"/>
    <property type="match status" value="1"/>
</dbReference>
<dbReference type="GO" id="GO:0016579">
    <property type="term" value="P:protein deubiquitination"/>
    <property type="evidence" value="ECO:0007669"/>
    <property type="project" value="InterPro"/>
</dbReference>
<dbReference type="GO" id="GO:0004843">
    <property type="term" value="F:cysteine-type deubiquitinase activity"/>
    <property type="evidence" value="ECO:0007669"/>
    <property type="project" value="InterPro"/>
</dbReference>
<dbReference type="SUPFAM" id="SSF54001">
    <property type="entry name" value="Cysteine proteinases"/>
    <property type="match status" value="1"/>
</dbReference>
<dbReference type="InterPro" id="IPR018200">
    <property type="entry name" value="USP_CS"/>
</dbReference>
<dbReference type="GO" id="GO:0005829">
    <property type="term" value="C:cytosol"/>
    <property type="evidence" value="ECO:0007669"/>
    <property type="project" value="TreeGrafter"/>
</dbReference>
<feature type="domain" description="USP" evidence="2">
    <location>
        <begin position="1621"/>
        <end position="1945"/>
    </location>
</feature>
<evidence type="ECO:0000256" key="1">
    <source>
        <dbReference type="SAM" id="MobiDB-lite"/>
    </source>
</evidence>
<evidence type="ECO:0000313" key="4">
    <source>
        <dbReference type="Proteomes" id="UP001148312"/>
    </source>
</evidence>
<proteinExistence type="predicted"/>
<dbReference type="Pfam" id="PF12030">
    <property type="entry name" value="DUF3517"/>
    <property type="match status" value="1"/>
</dbReference>
<feature type="compositionally biased region" description="Low complexity" evidence="1">
    <location>
        <begin position="102"/>
        <end position="118"/>
    </location>
</feature>
<dbReference type="GO" id="GO:0005634">
    <property type="term" value="C:nucleus"/>
    <property type="evidence" value="ECO:0007669"/>
    <property type="project" value="TreeGrafter"/>
</dbReference>
<feature type="compositionally biased region" description="Polar residues" evidence="1">
    <location>
        <begin position="1415"/>
        <end position="1425"/>
    </location>
</feature>
<organism evidence="3 4">
    <name type="scientific">Penicillium diatomitis</name>
    <dbReference type="NCBI Taxonomy" id="2819901"/>
    <lineage>
        <taxon>Eukaryota</taxon>
        <taxon>Fungi</taxon>
        <taxon>Dikarya</taxon>
        <taxon>Ascomycota</taxon>
        <taxon>Pezizomycotina</taxon>
        <taxon>Eurotiomycetes</taxon>
        <taxon>Eurotiomycetidae</taxon>
        <taxon>Eurotiales</taxon>
        <taxon>Aspergillaceae</taxon>
        <taxon>Penicillium</taxon>
    </lineage>
</organism>
<dbReference type="CDD" id="cd02659">
    <property type="entry name" value="peptidase_C19C"/>
    <property type="match status" value="1"/>
</dbReference>
<dbReference type="EMBL" id="JAPWDQ010000005">
    <property type="protein sequence ID" value="KAJ5485460.1"/>
    <property type="molecule type" value="Genomic_DNA"/>
</dbReference>
<dbReference type="InterPro" id="IPR050164">
    <property type="entry name" value="Peptidase_C19"/>
</dbReference>
<dbReference type="Proteomes" id="UP001148312">
    <property type="component" value="Unassembled WGS sequence"/>
</dbReference>
<feature type="region of interest" description="Disordered" evidence="1">
    <location>
        <begin position="81"/>
        <end position="139"/>
    </location>
</feature>
<accession>A0A9X0BVA6</accession>
<dbReference type="GeneID" id="81625299"/>
<dbReference type="InterPro" id="IPR021905">
    <property type="entry name" value="DUF3517"/>
</dbReference>
<dbReference type="FunFam" id="3.90.70.10:FF:000136">
    <property type="entry name" value="Ubiquitin C-terminal hydrolase, putative"/>
    <property type="match status" value="1"/>
</dbReference>
<dbReference type="PROSITE" id="PS50235">
    <property type="entry name" value="USP_3"/>
    <property type="match status" value="1"/>
</dbReference>
<feature type="region of interest" description="Disordered" evidence="1">
    <location>
        <begin position="1"/>
        <end position="55"/>
    </location>
</feature>